<keyword evidence="2" id="KW-0645">Protease</keyword>
<protein>
    <submittedName>
        <fullName evidence="7">Cell wall-associated hydrolase, NlpC family</fullName>
    </submittedName>
</protein>
<keyword evidence="3 7" id="KW-0378">Hydrolase</keyword>
<evidence type="ECO:0000256" key="5">
    <source>
        <dbReference type="SAM" id="MobiDB-lite"/>
    </source>
</evidence>
<gene>
    <name evidence="7" type="ORF">SAMN05421802_10362</name>
</gene>
<dbReference type="GO" id="GO:0006508">
    <property type="term" value="P:proteolysis"/>
    <property type="evidence" value="ECO:0007669"/>
    <property type="project" value="UniProtKB-KW"/>
</dbReference>
<evidence type="ECO:0000313" key="7">
    <source>
        <dbReference type="EMBL" id="SIP95658.1"/>
    </source>
</evidence>
<keyword evidence="8" id="KW-1185">Reference proteome</keyword>
<dbReference type="Gene3D" id="3.90.1720.10">
    <property type="entry name" value="endopeptidase domain like (from Nostoc punctiforme)"/>
    <property type="match status" value="1"/>
</dbReference>
<evidence type="ECO:0000256" key="1">
    <source>
        <dbReference type="ARBA" id="ARBA00007074"/>
    </source>
</evidence>
<dbReference type="InterPro" id="IPR051794">
    <property type="entry name" value="PG_Endopeptidase_C40"/>
</dbReference>
<dbReference type="AlphaFoldDB" id="A0A9X8NAN7"/>
<organism evidence="7 8">
    <name type="scientific">Corynebacterium afermentans</name>
    <dbReference type="NCBI Taxonomy" id="38286"/>
    <lineage>
        <taxon>Bacteria</taxon>
        <taxon>Bacillati</taxon>
        <taxon>Actinomycetota</taxon>
        <taxon>Actinomycetes</taxon>
        <taxon>Mycobacteriales</taxon>
        <taxon>Corynebacteriaceae</taxon>
        <taxon>Corynebacterium</taxon>
    </lineage>
</organism>
<dbReference type="PANTHER" id="PTHR47359:SF3">
    <property type="entry name" value="NLP_P60 DOMAIN-CONTAINING PROTEIN-RELATED"/>
    <property type="match status" value="1"/>
</dbReference>
<evidence type="ECO:0000313" key="8">
    <source>
        <dbReference type="Proteomes" id="UP000185547"/>
    </source>
</evidence>
<accession>A0A9X8NAN7</accession>
<sequence length="367" mass="37141">MNSLKTGFDNAFDLLNRIADRQGESGNRMLSGSLDVHGTASMLARLLPFDLPTLPGFGMPDFKDFDPLAAVANTSGASRVGAAADLADYRATISDGVLRGGVLIGTAAFDLITIAGALINKAMAAPAIATSPAGLFGAAAYVAGIIADAINEATQVLNALEKDLRAIADTLTSATSAALDRVMPGAGPAAEKAHGELQRLSSLVAPAAPAGLSTPEPAPPTVRPASAVAPPPPPEPAAAAAPPPEPAPAHEEGSAVGAAAVEAAKSQIGTPYVWGGAAPGGFDCSGLTSWAYGQAGLEIPRVAADQTVGRQVSYQELQPGDLVLWSGHAAMYAGDGMMIEAGSPVQMNPVRTENLGMTFRGFWRPTG</sequence>
<dbReference type="PROSITE" id="PS51935">
    <property type="entry name" value="NLPC_P60"/>
    <property type="match status" value="1"/>
</dbReference>
<dbReference type="EMBL" id="FTMH01000003">
    <property type="protein sequence ID" value="SIP95658.1"/>
    <property type="molecule type" value="Genomic_DNA"/>
</dbReference>
<comment type="similarity">
    <text evidence="1">Belongs to the peptidase C40 family.</text>
</comment>
<name>A0A9X8NAN7_9CORY</name>
<keyword evidence="4" id="KW-0788">Thiol protease</keyword>
<dbReference type="Pfam" id="PF00877">
    <property type="entry name" value="NLPC_P60"/>
    <property type="match status" value="1"/>
</dbReference>
<evidence type="ECO:0000259" key="6">
    <source>
        <dbReference type="PROSITE" id="PS51935"/>
    </source>
</evidence>
<feature type="domain" description="NlpC/P60" evidence="6">
    <location>
        <begin position="254"/>
        <end position="367"/>
    </location>
</feature>
<evidence type="ECO:0000256" key="2">
    <source>
        <dbReference type="ARBA" id="ARBA00022670"/>
    </source>
</evidence>
<dbReference type="GO" id="GO:0008234">
    <property type="term" value="F:cysteine-type peptidase activity"/>
    <property type="evidence" value="ECO:0007669"/>
    <property type="project" value="UniProtKB-KW"/>
</dbReference>
<dbReference type="InterPro" id="IPR038765">
    <property type="entry name" value="Papain-like_cys_pep_sf"/>
</dbReference>
<comment type="caution">
    <text evidence="7">The sequence shown here is derived from an EMBL/GenBank/DDBJ whole genome shotgun (WGS) entry which is preliminary data.</text>
</comment>
<dbReference type="InterPro" id="IPR000064">
    <property type="entry name" value="NLP_P60_dom"/>
</dbReference>
<dbReference type="RefSeq" id="WP_350308265.1">
    <property type="nucleotide sequence ID" value="NZ_FTMH01000003.1"/>
</dbReference>
<reference evidence="7 8" key="1">
    <citation type="submission" date="2017-01" db="EMBL/GenBank/DDBJ databases">
        <authorList>
            <person name="Varghese N."/>
            <person name="Submissions S."/>
        </authorList>
    </citation>
    <scope>NUCLEOTIDE SEQUENCE [LARGE SCALE GENOMIC DNA]</scope>
    <source>
        <strain evidence="7 8">DSM 44280</strain>
    </source>
</reference>
<dbReference type="SUPFAM" id="SSF54001">
    <property type="entry name" value="Cysteine proteinases"/>
    <property type="match status" value="1"/>
</dbReference>
<evidence type="ECO:0000256" key="4">
    <source>
        <dbReference type="ARBA" id="ARBA00022807"/>
    </source>
</evidence>
<evidence type="ECO:0000256" key="3">
    <source>
        <dbReference type="ARBA" id="ARBA00022801"/>
    </source>
</evidence>
<proteinExistence type="inferred from homology"/>
<feature type="region of interest" description="Disordered" evidence="5">
    <location>
        <begin position="208"/>
        <end position="258"/>
    </location>
</feature>
<feature type="compositionally biased region" description="Pro residues" evidence="5">
    <location>
        <begin position="229"/>
        <end position="247"/>
    </location>
</feature>
<dbReference type="PANTHER" id="PTHR47359">
    <property type="entry name" value="PEPTIDOGLYCAN DL-ENDOPEPTIDASE CWLO"/>
    <property type="match status" value="1"/>
</dbReference>
<dbReference type="Proteomes" id="UP000185547">
    <property type="component" value="Unassembled WGS sequence"/>
</dbReference>